<dbReference type="GO" id="GO:0000155">
    <property type="term" value="F:phosphorelay sensor kinase activity"/>
    <property type="evidence" value="ECO:0007669"/>
    <property type="project" value="InterPro"/>
</dbReference>
<feature type="transmembrane region" description="Helical" evidence="7">
    <location>
        <begin position="12"/>
        <end position="32"/>
    </location>
</feature>
<evidence type="ECO:0000256" key="7">
    <source>
        <dbReference type="SAM" id="Phobius"/>
    </source>
</evidence>
<dbReference type="InterPro" id="IPR050351">
    <property type="entry name" value="BphY/WalK/GraS-like"/>
</dbReference>
<dbReference type="Pfam" id="PF02518">
    <property type="entry name" value="HATPase_c"/>
    <property type="match status" value="1"/>
</dbReference>
<comment type="catalytic activity">
    <reaction evidence="1">
        <text>ATP + protein L-histidine = ADP + protein N-phospho-L-histidine.</text>
        <dbReference type="EC" id="2.7.13.3"/>
    </reaction>
</comment>
<proteinExistence type="predicted"/>
<keyword evidence="3" id="KW-0597">Phosphoprotein</keyword>
<dbReference type="InterPro" id="IPR036097">
    <property type="entry name" value="HisK_dim/P_sf"/>
</dbReference>
<evidence type="ECO:0000313" key="9">
    <source>
        <dbReference type="EMBL" id="SFV66490.1"/>
    </source>
</evidence>
<evidence type="ECO:0000256" key="4">
    <source>
        <dbReference type="ARBA" id="ARBA00022679"/>
    </source>
</evidence>
<dbReference type="SUPFAM" id="SSF55874">
    <property type="entry name" value="ATPase domain of HSP90 chaperone/DNA topoisomerase II/histidine kinase"/>
    <property type="match status" value="1"/>
</dbReference>
<gene>
    <name evidence="9" type="ORF">MNB_SM-4-1204</name>
</gene>
<protein>
    <recommendedName>
        <fullName evidence="2">histidine kinase</fullName>
        <ecNumber evidence="2">2.7.13.3</ecNumber>
    </recommendedName>
</protein>
<dbReference type="InterPro" id="IPR003594">
    <property type="entry name" value="HATPase_dom"/>
</dbReference>
<dbReference type="AlphaFoldDB" id="A0A1W1CKR5"/>
<dbReference type="GO" id="GO:0016036">
    <property type="term" value="P:cellular response to phosphate starvation"/>
    <property type="evidence" value="ECO:0007669"/>
    <property type="project" value="TreeGrafter"/>
</dbReference>
<dbReference type="PANTHER" id="PTHR45453">
    <property type="entry name" value="PHOSPHATE REGULON SENSOR PROTEIN PHOR"/>
    <property type="match status" value="1"/>
</dbReference>
<dbReference type="InterPro" id="IPR005467">
    <property type="entry name" value="His_kinase_dom"/>
</dbReference>
<evidence type="ECO:0000256" key="3">
    <source>
        <dbReference type="ARBA" id="ARBA00022553"/>
    </source>
</evidence>
<dbReference type="Gene3D" id="1.10.287.130">
    <property type="match status" value="1"/>
</dbReference>
<dbReference type="SUPFAM" id="SSF47384">
    <property type="entry name" value="Homodimeric domain of signal transducing histidine kinase"/>
    <property type="match status" value="1"/>
</dbReference>
<evidence type="ECO:0000256" key="2">
    <source>
        <dbReference type="ARBA" id="ARBA00012438"/>
    </source>
</evidence>
<dbReference type="GO" id="GO:0005886">
    <property type="term" value="C:plasma membrane"/>
    <property type="evidence" value="ECO:0007669"/>
    <property type="project" value="TreeGrafter"/>
</dbReference>
<evidence type="ECO:0000256" key="6">
    <source>
        <dbReference type="ARBA" id="ARBA00023012"/>
    </source>
</evidence>
<dbReference type="PANTHER" id="PTHR45453:SF1">
    <property type="entry name" value="PHOSPHATE REGULON SENSOR PROTEIN PHOR"/>
    <property type="match status" value="1"/>
</dbReference>
<evidence type="ECO:0000256" key="5">
    <source>
        <dbReference type="ARBA" id="ARBA00022777"/>
    </source>
</evidence>
<dbReference type="InterPro" id="IPR036890">
    <property type="entry name" value="HATPase_C_sf"/>
</dbReference>
<dbReference type="InterPro" id="IPR004358">
    <property type="entry name" value="Sig_transdc_His_kin-like_C"/>
</dbReference>
<evidence type="ECO:0000256" key="1">
    <source>
        <dbReference type="ARBA" id="ARBA00000085"/>
    </source>
</evidence>
<accession>A0A1W1CKR5</accession>
<dbReference type="Gene3D" id="3.30.565.10">
    <property type="entry name" value="Histidine kinase-like ATPase, C-terminal domain"/>
    <property type="match status" value="1"/>
</dbReference>
<feature type="transmembrane region" description="Helical" evidence="7">
    <location>
        <begin position="143"/>
        <end position="166"/>
    </location>
</feature>
<organism evidence="9">
    <name type="scientific">hydrothermal vent metagenome</name>
    <dbReference type="NCBI Taxonomy" id="652676"/>
    <lineage>
        <taxon>unclassified sequences</taxon>
        <taxon>metagenomes</taxon>
        <taxon>ecological metagenomes</taxon>
    </lineage>
</organism>
<feature type="domain" description="Histidine kinase" evidence="8">
    <location>
        <begin position="182"/>
        <end position="383"/>
    </location>
</feature>
<reference evidence="9" key="1">
    <citation type="submission" date="2016-10" db="EMBL/GenBank/DDBJ databases">
        <authorList>
            <person name="de Groot N.N."/>
        </authorList>
    </citation>
    <scope>NUCLEOTIDE SEQUENCE</scope>
</reference>
<keyword evidence="6" id="KW-0902">Two-component regulatory system</keyword>
<name>A0A1W1CKR5_9ZZZZ</name>
<keyword evidence="7" id="KW-0812">Transmembrane</keyword>
<dbReference type="PROSITE" id="PS50109">
    <property type="entry name" value="HIS_KIN"/>
    <property type="match status" value="1"/>
</dbReference>
<dbReference type="EMBL" id="FPHF01000092">
    <property type="protein sequence ID" value="SFV66490.1"/>
    <property type="molecule type" value="Genomic_DNA"/>
</dbReference>
<dbReference type="PRINTS" id="PR00344">
    <property type="entry name" value="BCTRLSENSOR"/>
</dbReference>
<keyword evidence="4" id="KW-0808">Transferase</keyword>
<evidence type="ECO:0000259" key="8">
    <source>
        <dbReference type="PROSITE" id="PS50109"/>
    </source>
</evidence>
<dbReference type="EC" id="2.7.13.3" evidence="2"/>
<keyword evidence="7" id="KW-0472">Membrane</keyword>
<dbReference type="InterPro" id="IPR003661">
    <property type="entry name" value="HisK_dim/P_dom"/>
</dbReference>
<dbReference type="CDD" id="cd00082">
    <property type="entry name" value="HisKA"/>
    <property type="match status" value="1"/>
</dbReference>
<dbReference type="GO" id="GO:0004721">
    <property type="term" value="F:phosphoprotein phosphatase activity"/>
    <property type="evidence" value="ECO:0007669"/>
    <property type="project" value="TreeGrafter"/>
</dbReference>
<sequence length="385" mass="44402">MNKITKRSFYSFLALYLISSFIFLVFAAYWFFTSQVSMEMNNNYYRMTQIADKVSSDIIQAHMMNKQYTLESFPHAKVAMLDDKKHIMQGNFKHKIDFSRDFYMENDSFTLLSDRANGHLNVAYVVVQSNQCNKNITALKNRVAYTVIFTALFIIIISVFLSYMFLKPIKEKMEEIEQFVKDTTHELNTPITALMMSTSRLKSKKVYDEKINKNISISTKQLYEIYSSLSFLSFDNKKEQAELLYFDTIVETSVAYFSELLERKKIKTVVKLEPCPLMISPTKAKMLINNLLSNSIKYSKPNSKITLTLSENSFSIKDEGIGIAQDKLDEIFTRFVRANSYAGGFGVGLNIVESIVSEYKYKIDIDSKVDVGTTVTLNFEEANKR</sequence>
<dbReference type="SMART" id="SM00387">
    <property type="entry name" value="HATPase_c"/>
    <property type="match status" value="1"/>
</dbReference>
<keyword evidence="7" id="KW-1133">Transmembrane helix</keyword>
<keyword evidence="5 9" id="KW-0418">Kinase</keyword>